<evidence type="ECO:0000313" key="2">
    <source>
        <dbReference type="EMBL" id="KHF45656.1"/>
    </source>
</evidence>
<dbReference type="Proteomes" id="UP000030848">
    <property type="component" value="Unassembled WGS sequence"/>
</dbReference>
<evidence type="ECO:0000256" key="1">
    <source>
        <dbReference type="SAM" id="MobiDB-lite"/>
    </source>
</evidence>
<feature type="compositionally biased region" description="Basic and acidic residues" evidence="1">
    <location>
        <begin position="57"/>
        <end position="67"/>
    </location>
</feature>
<gene>
    <name evidence="2" type="ORF">MINT15_08730</name>
</gene>
<organism evidence="2 3">
    <name type="scientific">Saccharomonospora viridis</name>
    <dbReference type="NCBI Taxonomy" id="1852"/>
    <lineage>
        <taxon>Bacteria</taxon>
        <taxon>Bacillati</taxon>
        <taxon>Actinomycetota</taxon>
        <taxon>Actinomycetes</taxon>
        <taxon>Pseudonocardiales</taxon>
        <taxon>Pseudonocardiaceae</taxon>
        <taxon>Saccharomonospora</taxon>
    </lineage>
</organism>
<name>A0A837DIF8_9PSEU</name>
<dbReference type="EMBL" id="JRZE01000002">
    <property type="protein sequence ID" value="KHF45656.1"/>
    <property type="molecule type" value="Genomic_DNA"/>
</dbReference>
<protein>
    <submittedName>
        <fullName evidence="2">Uncharacterized protein</fullName>
    </submittedName>
</protein>
<comment type="caution">
    <text evidence="2">The sequence shown here is derived from an EMBL/GenBank/DDBJ whole genome shotgun (WGS) entry which is preliminary data.</text>
</comment>
<dbReference type="AlphaFoldDB" id="A0A837DIF8"/>
<feature type="region of interest" description="Disordered" evidence="1">
    <location>
        <begin position="32"/>
        <end position="106"/>
    </location>
</feature>
<proteinExistence type="predicted"/>
<reference evidence="2 3" key="1">
    <citation type="submission" date="2014-10" db="EMBL/GenBank/DDBJ databases">
        <title>Genome sequence of Micropolyspora internatus JCM3315.</title>
        <authorList>
            <person name="Shin S.-K."/>
            <person name="Yi H."/>
        </authorList>
    </citation>
    <scope>NUCLEOTIDE SEQUENCE [LARGE SCALE GENOMIC DNA]</scope>
    <source>
        <strain evidence="2 3">JCM 3315</strain>
    </source>
</reference>
<sequence>MGSAPLGPHVRPYRTMRAAVLAARTSLRQLDQNHHAAHNRNVASGAGASHVQSFTAHHVDAGGEHVTFRASTGPRRAGDGVVGRRSSPVSASRIRDVSRPSVSTPV</sequence>
<evidence type="ECO:0000313" key="3">
    <source>
        <dbReference type="Proteomes" id="UP000030848"/>
    </source>
</evidence>
<accession>A0A837DIF8</accession>